<protein>
    <submittedName>
        <fullName evidence="2">Uncharacterized protein</fullName>
    </submittedName>
</protein>
<dbReference type="Gene3D" id="3.40.50.2300">
    <property type="match status" value="1"/>
</dbReference>
<dbReference type="HOGENOM" id="CLU_1017911_0_0_5"/>
<dbReference type="GO" id="GO:0003677">
    <property type="term" value="F:DNA binding"/>
    <property type="evidence" value="ECO:0007669"/>
    <property type="project" value="UniProtKB-UniRule"/>
</dbReference>
<dbReference type="Gene3D" id="1.10.10.10">
    <property type="entry name" value="Winged helix-like DNA-binding domain superfamily/Winged helix DNA-binding domain"/>
    <property type="match status" value="1"/>
</dbReference>
<dbReference type="PROSITE" id="PS51755">
    <property type="entry name" value="OMPR_PHOB"/>
    <property type="match status" value="1"/>
</dbReference>
<dbReference type="RefSeq" id="WP_013634871.1">
    <property type="nucleotide sequence ID" value="NC_015178.1"/>
</dbReference>
<dbReference type="EMBL" id="AP012036">
    <property type="protein sequence ID" value="BAJ82812.1"/>
    <property type="molecule type" value="Genomic_DNA"/>
</dbReference>
<dbReference type="Proteomes" id="UP000007100">
    <property type="component" value="Plasmid pACMV1"/>
</dbReference>
<evidence type="ECO:0000313" key="2">
    <source>
        <dbReference type="EMBL" id="BAJ82812.1"/>
    </source>
</evidence>
<evidence type="ECO:0000313" key="3">
    <source>
        <dbReference type="Proteomes" id="UP000007100"/>
    </source>
</evidence>
<dbReference type="CDD" id="cd00383">
    <property type="entry name" value="trans_reg_C"/>
    <property type="match status" value="1"/>
</dbReference>
<dbReference type="InterPro" id="IPR001867">
    <property type="entry name" value="OmpR/PhoB-type_DNA-bd"/>
</dbReference>
<dbReference type="InterPro" id="IPR011006">
    <property type="entry name" value="CheY-like_superfamily"/>
</dbReference>
<gene>
    <name evidence="2" type="ordered locus">ACMV_P1_00160</name>
</gene>
<dbReference type="GO" id="GO:0000160">
    <property type="term" value="P:phosphorelay signal transduction system"/>
    <property type="evidence" value="ECO:0007669"/>
    <property type="project" value="InterPro"/>
</dbReference>
<organism evidence="2 3">
    <name type="scientific">Acidiphilium multivorum (strain DSM 11245 / JCM 8867 / NBRC 100883 / AIU 301)</name>
    <dbReference type="NCBI Taxonomy" id="926570"/>
    <lineage>
        <taxon>Bacteria</taxon>
        <taxon>Pseudomonadati</taxon>
        <taxon>Pseudomonadota</taxon>
        <taxon>Alphaproteobacteria</taxon>
        <taxon>Acetobacterales</taxon>
        <taxon>Acidocellaceae</taxon>
        <taxon>Acidiphilium</taxon>
    </lineage>
</organism>
<geneLocation type="plasmid" evidence="2 3">
    <name>pACMV1</name>
</geneLocation>
<dbReference type="GO" id="GO:0006355">
    <property type="term" value="P:regulation of DNA-templated transcription"/>
    <property type="evidence" value="ECO:0007669"/>
    <property type="project" value="InterPro"/>
</dbReference>
<keyword evidence="2" id="KW-0614">Plasmid</keyword>
<dbReference type="SUPFAM" id="SSF52172">
    <property type="entry name" value="CheY-like"/>
    <property type="match status" value="1"/>
</dbReference>
<dbReference type="InterPro" id="IPR016032">
    <property type="entry name" value="Sig_transdc_resp-reg_C-effctor"/>
</dbReference>
<accession>F0J6U5</accession>
<keyword evidence="3" id="KW-1185">Reference proteome</keyword>
<proteinExistence type="predicted"/>
<sequence>MKNDFNIYKNKKYDHQYLIFVISYDQNIIEKFKYKKIYLAPFLVGDDETIFSLLFEKKEGEINFDICIFYSENYSYNIIKIIPEIKLITDIPILAISGSYDELFVVDLLRIGADDCVVSAIGAIDLNLRIEKLIEKNRSSADHQNHNIQNNPINKNNNNNNNNKIFVFEKFYKYFTPSEDKILSELIENKGKVVSRESLSLHTRDSYKNTSKRTVDNIICRIRKKFDMLSINNYVIKTYSSLGYSFIGDPDKFFYDLAINIEKYEKTLPENRN</sequence>
<dbReference type="OrthoDB" id="9790442at2"/>
<reference evidence="2 3" key="1">
    <citation type="submission" date="2010-12" db="EMBL/GenBank/DDBJ databases">
        <title>Whole genome sequence of Acidiphilium multivorum AIU301.</title>
        <authorList>
            <person name="Narita-Yamada S."/>
            <person name="Nakamura S."/>
            <person name="Ito N."/>
            <person name="Takarada H."/>
            <person name="Katano Y."/>
            <person name="Nakazawa H."/>
            <person name="Hosoyama A."/>
            <person name="Yamada R."/>
            <person name="Fujita N."/>
        </authorList>
    </citation>
    <scope>NUCLEOTIDE SEQUENCE [LARGE SCALE GENOMIC DNA]</scope>
    <source>
        <strain evidence="3">DSM 11245 / JCM 8867 / AIU301</strain>
        <plasmid evidence="2 3">pACMV1</plasmid>
    </source>
</reference>
<dbReference type="AlphaFoldDB" id="F0J6U5"/>
<dbReference type="SUPFAM" id="SSF46894">
    <property type="entry name" value="C-terminal effector domain of the bipartite response regulators"/>
    <property type="match status" value="1"/>
</dbReference>
<dbReference type="Pfam" id="PF00486">
    <property type="entry name" value="Trans_reg_C"/>
    <property type="match status" value="1"/>
</dbReference>
<name>F0J6U5_ACIMA</name>
<keyword evidence="1" id="KW-0238">DNA-binding</keyword>
<evidence type="ECO:0000256" key="1">
    <source>
        <dbReference type="ARBA" id="ARBA00023125"/>
    </source>
</evidence>
<dbReference type="SMART" id="SM00862">
    <property type="entry name" value="Trans_reg_C"/>
    <property type="match status" value="1"/>
</dbReference>
<dbReference type="KEGG" id="amv:ACMV_P1_00160"/>
<dbReference type="InterPro" id="IPR036388">
    <property type="entry name" value="WH-like_DNA-bd_sf"/>
</dbReference>